<evidence type="ECO:0000313" key="8">
    <source>
        <dbReference type="Proteomes" id="UP000677228"/>
    </source>
</evidence>
<protein>
    <recommendedName>
        <fullName evidence="5">MATH domain-containing protein</fullName>
    </recommendedName>
</protein>
<name>A0A8S2EEN3_9BILA</name>
<dbReference type="GO" id="GO:0043122">
    <property type="term" value="P:regulation of canonical NF-kappaB signal transduction"/>
    <property type="evidence" value="ECO:0007669"/>
    <property type="project" value="TreeGrafter"/>
</dbReference>
<dbReference type="PIRSF" id="PIRSF015614">
    <property type="entry name" value="TRAF"/>
    <property type="match status" value="1"/>
</dbReference>
<dbReference type="Pfam" id="PF21355">
    <property type="entry name" value="TRAF-mep_MATH"/>
    <property type="match status" value="1"/>
</dbReference>
<dbReference type="Proteomes" id="UP000682733">
    <property type="component" value="Unassembled WGS sequence"/>
</dbReference>
<dbReference type="PANTHER" id="PTHR10131">
    <property type="entry name" value="TNF RECEPTOR ASSOCIATED FACTOR"/>
    <property type="match status" value="1"/>
</dbReference>
<evidence type="ECO:0000256" key="2">
    <source>
        <dbReference type="ARBA" id="ARBA00022703"/>
    </source>
</evidence>
<accession>A0A8S2EEN3</accession>
<keyword evidence="1" id="KW-1017">Isopeptide bond</keyword>
<dbReference type="GO" id="GO:0009898">
    <property type="term" value="C:cytoplasmic side of plasma membrane"/>
    <property type="evidence" value="ECO:0007669"/>
    <property type="project" value="TreeGrafter"/>
</dbReference>
<dbReference type="GO" id="GO:0007165">
    <property type="term" value="P:signal transduction"/>
    <property type="evidence" value="ECO:0007669"/>
    <property type="project" value="InterPro"/>
</dbReference>
<dbReference type="AlphaFoldDB" id="A0A8S2EEN3"/>
<evidence type="ECO:0000259" key="5">
    <source>
        <dbReference type="PROSITE" id="PS50144"/>
    </source>
</evidence>
<dbReference type="Gene3D" id="2.60.210.10">
    <property type="entry name" value="Apoptosis, Tumor Necrosis Factor Receptor Associated Protein 2, Chain A"/>
    <property type="match status" value="1"/>
</dbReference>
<dbReference type="InterPro" id="IPR002083">
    <property type="entry name" value="MATH/TRAF_dom"/>
</dbReference>
<dbReference type="SMART" id="SM00061">
    <property type="entry name" value="MATH"/>
    <property type="match status" value="1"/>
</dbReference>
<dbReference type="FunFam" id="2.60.210.10:FF:000001">
    <property type="entry name" value="TNF receptor-associated factor"/>
    <property type="match status" value="1"/>
</dbReference>
<gene>
    <name evidence="6" type="ORF">OVA965_LOCUS23236</name>
    <name evidence="7" type="ORF">TMI583_LOCUS23951</name>
</gene>
<reference evidence="6" key="1">
    <citation type="submission" date="2021-02" db="EMBL/GenBank/DDBJ databases">
        <authorList>
            <person name="Nowell W R."/>
        </authorList>
    </citation>
    <scope>NUCLEOTIDE SEQUENCE</scope>
</reference>
<dbReference type="InterPro" id="IPR012227">
    <property type="entry name" value="TNF_rcpt-assoc_TRAF_met"/>
</dbReference>
<dbReference type="Proteomes" id="UP000677228">
    <property type="component" value="Unassembled WGS sequence"/>
</dbReference>
<keyword evidence="2" id="KW-0053">Apoptosis</keyword>
<organism evidence="6 8">
    <name type="scientific">Didymodactylos carnosus</name>
    <dbReference type="NCBI Taxonomy" id="1234261"/>
    <lineage>
        <taxon>Eukaryota</taxon>
        <taxon>Metazoa</taxon>
        <taxon>Spiralia</taxon>
        <taxon>Gnathifera</taxon>
        <taxon>Rotifera</taxon>
        <taxon>Eurotatoria</taxon>
        <taxon>Bdelloidea</taxon>
        <taxon>Philodinida</taxon>
        <taxon>Philodinidae</taxon>
        <taxon>Didymodactylos</taxon>
    </lineage>
</organism>
<evidence type="ECO:0000256" key="4">
    <source>
        <dbReference type="ARBA" id="ARBA00023054"/>
    </source>
</evidence>
<dbReference type="InterPro" id="IPR008974">
    <property type="entry name" value="TRAF-like"/>
</dbReference>
<dbReference type="SUPFAM" id="SSF49599">
    <property type="entry name" value="TRAF domain-like"/>
    <property type="match status" value="1"/>
</dbReference>
<dbReference type="InterPro" id="IPR049342">
    <property type="entry name" value="TRAF1-6_MATH_dom"/>
</dbReference>
<dbReference type="GO" id="GO:0005164">
    <property type="term" value="F:tumor necrosis factor receptor binding"/>
    <property type="evidence" value="ECO:0007669"/>
    <property type="project" value="TreeGrafter"/>
</dbReference>
<dbReference type="PANTHER" id="PTHR10131:SF138">
    <property type="entry name" value="RE66324P"/>
    <property type="match status" value="1"/>
</dbReference>
<dbReference type="EMBL" id="CAJOBA010034978">
    <property type="protein sequence ID" value="CAF3995801.1"/>
    <property type="molecule type" value="Genomic_DNA"/>
</dbReference>
<dbReference type="PROSITE" id="PS50144">
    <property type="entry name" value="MATH"/>
    <property type="match status" value="1"/>
</dbReference>
<dbReference type="GO" id="GO:0042981">
    <property type="term" value="P:regulation of apoptotic process"/>
    <property type="evidence" value="ECO:0007669"/>
    <property type="project" value="InterPro"/>
</dbReference>
<proteinExistence type="predicted"/>
<evidence type="ECO:0000313" key="6">
    <source>
        <dbReference type="EMBL" id="CAF1184672.1"/>
    </source>
</evidence>
<dbReference type="GO" id="GO:0006915">
    <property type="term" value="P:apoptotic process"/>
    <property type="evidence" value="ECO:0007669"/>
    <property type="project" value="UniProtKB-KW"/>
</dbReference>
<keyword evidence="4" id="KW-0175">Coiled coil</keyword>
<feature type="non-terminal residue" evidence="6">
    <location>
        <position position="1"/>
    </location>
</feature>
<keyword evidence="3" id="KW-0832">Ubl conjugation</keyword>
<evidence type="ECO:0000256" key="3">
    <source>
        <dbReference type="ARBA" id="ARBA00022843"/>
    </source>
</evidence>
<dbReference type="GO" id="GO:0008270">
    <property type="term" value="F:zinc ion binding"/>
    <property type="evidence" value="ECO:0007669"/>
    <property type="project" value="InterPro"/>
</dbReference>
<comment type="caution">
    <text evidence="6">The sequence shown here is derived from an EMBL/GenBank/DDBJ whole genome shotgun (WGS) entry which is preliminary data.</text>
</comment>
<sequence>SKTSAKCPLCLIFISEDDLILNGEFSRAIGQLHVTCKEKSTGCEWTGMLNDYQVIRFEFENHLLTEQHQRSLLAFLEKIQQLIIIFKFKQPLTTNSSTFVTVKQEPMEYETMESQQLATALKVTNSESNEINQLLSELQKCYDLLTILTQGIQTLENDTTRLSTESIRVNSLMQSIFNELNQLKSIKIHTIDTCLASKASNQESLQQELSIIKQKVKEIEFMSYDSTLIWKVTNVTDKTTDAQSERETSIYSPIFYSSPIGYKMCARLYLNGDGNARRTHMSLFFVLMKGDYDGILKWPLNCKVIFCLFDQTGQNRHVIDSFRPDTKSNSCQRPRPEMNIASGIPKFFPLPMIRQDNNNYVIDNTMFIKIIVDFSDLPIMILPYALSLNPGLPHHIQQHLIEKKFNNVRNNQTQLQL</sequence>
<feature type="domain" description="MATH" evidence="5">
    <location>
        <begin position="225"/>
        <end position="372"/>
    </location>
</feature>
<evidence type="ECO:0000256" key="1">
    <source>
        <dbReference type="ARBA" id="ARBA00022499"/>
    </source>
</evidence>
<dbReference type="EMBL" id="CAJNOK010013452">
    <property type="protein sequence ID" value="CAF1184672.1"/>
    <property type="molecule type" value="Genomic_DNA"/>
</dbReference>
<evidence type="ECO:0000313" key="7">
    <source>
        <dbReference type="EMBL" id="CAF3995801.1"/>
    </source>
</evidence>